<dbReference type="CDD" id="cd03357">
    <property type="entry name" value="LbH_MAT_GAT"/>
    <property type="match status" value="1"/>
</dbReference>
<dbReference type="SUPFAM" id="SSF51161">
    <property type="entry name" value="Trimeric LpxA-like enzymes"/>
    <property type="match status" value="1"/>
</dbReference>
<organism evidence="7 8">
    <name type="scientific">Christiangramia gaetbulicola</name>
    <dbReference type="NCBI Taxonomy" id="703340"/>
    <lineage>
        <taxon>Bacteria</taxon>
        <taxon>Pseudomonadati</taxon>
        <taxon>Bacteroidota</taxon>
        <taxon>Flavobacteriia</taxon>
        <taxon>Flavobacteriales</taxon>
        <taxon>Flavobacteriaceae</taxon>
        <taxon>Christiangramia</taxon>
    </lineage>
</organism>
<evidence type="ECO:0000259" key="6">
    <source>
        <dbReference type="SMART" id="SM01266"/>
    </source>
</evidence>
<dbReference type="InterPro" id="IPR039369">
    <property type="entry name" value="LacA-like"/>
</dbReference>
<keyword evidence="2 5" id="KW-0808">Transferase</keyword>
<evidence type="ECO:0000256" key="2">
    <source>
        <dbReference type="ARBA" id="ARBA00022679"/>
    </source>
</evidence>
<evidence type="ECO:0000256" key="1">
    <source>
        <dbReference type="ARBA" id="ARBA00007274"/>
    </source>
</evidence>
<dbReference type="RefSeq" id="WP_108170347.1">
    <property type="nucleotide sequence ID" value="NZ_QBKQ01000001.1"/>
</dbReference>
<evidence type="ECO:0000256" key="3">
    <source>
        <dbReference type="ARBA" id="ARBA00022737"/>
    </source>
</evidence>
<comment type="caution">
    <text evidence="7">The sequence shown here is derived from an EMBL/GenBank/DDBJ whole genome shotgun (WGS) entry which is preliminary data.</text>
</comment>
<keyword evidence="4 5" id="KW-0012">Acyltransferase</keyword>
<dbReference type="GO" id="GO:0008870">
    <property type="term" value="F:galactoside O-acetyltransferase activity"/>
    <property type="evidence" value="ECO:0007669"/>
    <property type="project" value="TreeGrafter"/>
</dbReference>
<evidence type="ECO:0000313" key="8">
    <source>
        <dbReference type="Proteomes" id="UP000244174"/>
    </source>
</evidence>
<dbReference type="OrthoDB" id="9812571at2"/>
<accession>A0A2T6AKN7</accession>
<feature type="domain" description="Maltose/galactoside acetyltransferase" evidence="6">
    <location>
        <begin position="5"/>
        <end position="59"/>
    </location>
</feature>
<dbReference type="Proteomes" id="UP000244174">
    <property type="component" value="Unassembled WGS sequence"/>
</dbReference>
<reference evidence="7 8" key="1">
    <citation type="submission" date="2018-04" db="EMBL/GenBank/DDBJ databases">
        <title>Genomic Encyclopedia of Archaeal and Bacterial Type Strains, Phase II (KMG-II): from individual species to whole genera.</title>
        <authorList>
            <person name="Goeker M."/>
        </authorList>
    </citation>
    <scope>NUCLEOTIDE SEQUENCE [LARGE SCALE GENOMIC DNA]</scope>
    <source>
        <strain evidence="7 8">DSM 23082</strain>
    </source>
</reference>
<dbReference type="AlphaFoldDB" id="A0A2T6AKN7"/>
<dbReference type="EMBL" id="QBKQ01000001">
    <property type="protein sequence ID" value="PTX44385.1"/>
    <property type="molecule type" value="Genomic_DNA"/>
</dbReference>
<dbReference type="Pfam" id="PF12464">
    <property type="entry name" value="Mac"/>
    <property type="match status" value="1"/>
</dbReference>
<dbReference type="InterPro" id="IPR024688">
    <property type="entry name" value="Mac_dom"/>
</dbReference>
<dbReference type="Gene3D" id="2.160.10.10">
    <property type="entry name" value="Hexapeptide repeat proteins"/>
    <property type="match status" value="1"/>
</dbReference>
<evidence type="ECO:0000256" key="5">
    <source>
        <dbReference type="RuleBase" id="RU367021"/>
    </source>
</evidence>
<dbReference type="EC" id="2.3.1.-" evidence="5"/>
<sequence length="198" mass="22095">MATEKEKMLSQKPYIASGKELSKERILAQKACFQINSLSPELVKERNAILKDLLGSFKENFYFEPPFHCDYGYNISIGDNFYSNYNCVILDCGEVKIGDNVMLAPNVSIFTAGHPIDAEKRNQGWEYAIPVTIGNNVWIGGNVVINPGITIGDNCVIGSGSVLTKDIPSNILAAGNPCKVIREITEEDKQYYFKKRKF</sequence>
<dbReference type="InterPro" id="IPR011004">
    <property type="entry name" value="Trimer_LpxA-like_sf"/>
</dbReference>
<keyword evidence="3" id="KW-0677">Repeat</keyword>
<proteinExistence type="inferred from homology"/>
<dbReference type="Pfam" id="PF00132">
    <property type="entry name" value="Hexapep"/>
    <property type="match status" value="1"/>
</dbReference>
<dbReference type="InterPro" id="IPR001451">
    <property type="entry name" value="Hexapep"/>
</dbReference>
<comment type="similarity">
    <text evidence="1 5">Belongs to the transferase hexapeptide repeat family.</text>
</comment>
<dbReference type="FunFam" id="2.160.10.10:FF:000008">
    <property type="entry name" value="Maltose O-acetyltransferase"/>
    <property type="match status" value="1"/>
</dbReference>
<evidence type="ECO:0000313" key="7">
    <source>
        <dbReference type="EMBL" id="PTX44385.1"/>
    </source>
</evidence>
<dbReference type="PANTHER" id="PTHR43017">
    <property type="entry name" value="GALACTOSIDE O-ACETYLTRANSFERASE"/>
    <property type="match status" value="1"/>
</dbReference>
<dbReference type="SMART" id="SM01266">
    <property type="entry name" value="Mac"/>
    <property type="match status" value="1"/>
</dbReference>
<evidence type="ECO:0000256" key="4">
    <source>
        <dbReference type="ARBA" id="ARBA00023315"/>
    </source>
</evidence>
<name>A0A2T6AKN7_9FLAO</name>
<keyword evidence="8" id="KW-1185">Reference proteome</keyword>
<protein>
    <recommendedName>
        <fullName evidence="5">Acetyltransferase</fullName>
        <ecNumber evidence="5">2.3.1.-</ecNumber>
    </recommendedName>
</protein>
<gene>
    <name evidence="7" type="ORF">C8P64_0364</name>
</gene>
<dbReference type="PANTHER" id="PTHR43017:SF1">
    <property type="entry name" value="ACETYLTRANSFERASE YJL218W-RELATED"/>
    <property type="match status" value="1"/>
</dbReference>